<dbReference type="RefSeq" id="XP_015036104.1">
    <property type="nucleotide sequence ID" value="XM_015180618.2"/>
</dbReference>
<dbReference type="ExpressionAtlas" id="A0A0R3NSS2">
    <property type="expression patterns" value="baseline"/>
</dbReference>
<dbReference type="PANTHER" id="PTHR46751:SF1">
    <property type="entry name" value="WAP FOUR-DISULFIDE CORE DOMAIN PROTEIN 6A"/>
    <property type="match status" value="1"/>
</dbReference>
<sequence>MKFLLLLVVFATFVTSSLCLKHVICALPHSKNGDGNKACMANFPSWSYNGKECVRFIYGGCGGNLNRFPSQARCELWCKE</sequence>
<dbReference type="Proteomes" id="UP000001819">
    <property type="component" value="Chromosome 4"/>
</dbReference>
<reference evidence="4" key="1">
    <citation type="submission" date="2025-08" db="UniProtKB">
        <authorList>
            <consortium name="RefSeq"/>
        </authorList>
    </citation>
    <scope>IDENTIFICATION</scope>
    <source>
        <strain evidence="4">MV-25-SWS-2005</strain>
        <tissue evidence="4">Whole body</tissue>
    </source>
</reference>
<dbReference type="SUPFAM" id="SSF57362">
    <property type="entry name" value="BPTI-like"/>
    <property type="match status" value="1"/>
</dbReference>
<dbReference type="PRINTS" id="PR00759">
    <property type="entry name" value="BASICPTASE"/>
</dbReference>
<accession>A0A6I8V8R3</accession>
<dbReference type="PROSITE" id="PS00280">
    <property type="entry name" value="BPTI_KUNITZ_1"/>
    <property type="match status" value="1"/>
</dbReference>
<gene>
    <name evidence="4" type="primary">LOC6902964</name>
</gene>
<dbReference type="SMART" id="SM00131">
    <property type="entry name" value="KU"/>
    <property type="match status" value="1"/>
</dbReference>
<dbReference type="GeneID" id="6902964"/>
<name>A0A0R3NSS2_DROPS</name>
<dbReference type="InterPro" id="IPR051388">
    <property type="entry name" value="Serpin_venom_toxin"/>
</dbReference>
<dbReference type="KEGG" id="dpo:6902964"/>
<dbReference type="InterPro" id="IPR002223">
    <property type="entry name" value="Kunitz_BPTI"/>
</dbReference>
<accession>A0A0R3NSS2</accession>
<keyword evidence="4" id="KW-0722">Serine protease inhibitor</keyword>
<evidence type="ECO:0000313" key="3">
    <source>
        <dbReference type="Proteomes" id="UP000001819"/>
    </source>
</evidence>
<keyword evidence="4" id="KW-0646">Protease inhibitor</keyword>
<evidence type="ECO:0000313" key="4">
    <source>
        <dbReference type="RefSeq" id="XP_015036104.1"/>
    </source>
</evidence>
<organism evidence="3 4">
    <name type="scientific">Drosophila pseudoobscura pseudoobscura</name>
    <name type="common">Fruit fly</name>
    <dbReference type="NCBI Taxonomy" id="46245"/>
    <lineage>
        <taxon>Eukaryota</taxon>
        <taxon>Metazoa</taxon>
        <taxon>Ecdysozoa</taxon>
        <taxon>Arthropoda</taxon>
        <taxon>Hexapoda</taxon>
        <taxon>Insecta</taxon>
        <taxon>Pterygota</taxon>
        <taxon>Neoptera</taxon>
        <taxon>Endopterygota</taxon>
        <taxon>Diptera</taxon>
        <taxon>Brachycera</taxon>
        <taxon>Muscomorpha</taxon>
        <taxon>Ephydroidea</taxon>
        <taxon>Drosophilidae</taxon>
        <taxon>Drosophila</taxon>
        <taxon>Sophophora</taxon>
    </lineage>
</organism>
<dbReference type="Bgee" id="FBgn0247347">
    <property type="expression patterns" value="Expressed in male reproductive system and 1 other cell type or tissue"/>
</dbReference>
<dbReference type="STRING" id="46245.A0A0R3NSS2"/>
<dbReference type="GO" id="GO:0005615">
    <property type="term" value="C:extracellular space"/>
    <property type="evidence" value="ECO:0007669"/>
    <property type="project" value="TreeGrafter"/>
</dbReference>
<protein>
    <submittedName>
        <fullName evidence="4">Male accessory gland serine protease inhibitor-like</fullName>
    </submittedName>
</protein>
<dbReference type="PANTHER" id="PTHR46751">
    <property type="entry name" value="EPPIN"/>
    <property type="match status" value="1"/>
</dbReference>
<evidence type="ECO:0000256" key="1">
    <source>
        <dbReference type="ARBA" id="ARBA00023157"/>
    </source>
</evidence>
<dbReference type="InParanoid" id="A0A0R3NSS2"/>
<dbReference type="InterPro" id="IPR036880">
    <property type="entry name" value="Kunitz_BPTI_sf"/>
</dbReference>
<keyword evidence="3" id="KW-1185">Reference proteome</keyword>
<dbReference type="Gene3D" id="4.10.410.10">
    <property type="entry name" value="Pancreatic trypsin inhibitor Kunitz domain"/>
    <property type="match status" value="1"/>
</dbReference>
<evidence type="ECO:0000256" key="2">
    <source>
        <dbReference type="ARBA" id="ARBA00038506"/>
    </source>
</evidence>
<dbReference type="PROSITE" id="PS50279">
    <property type="entry name" value="BPTI_KUNITZ_2"/>
    <property type="match status" value="1"/>
</dbReference>
<dbReference type="Pfam" id="PF00014">
    <property type="entry name" value="Kunitz_BPTI"/>
    <property type="match status" value="1"/>
</dbReference>
<keyword evidence="1" id="KW-1015">Disulfide bond</keyword>
<comment type="similarity">
    <text evidence="2">Belongs to the venom Kunitz-type family. 03 (sub-Kunitz) subfamily.</text>
</comment>
<dbReference type="AlphaFoldDB" id="A0A0R3NSS2"/>
<proteinExistence type="inferred from homology"/>
<dbReference type="GO" id="GO:0004867">
    <property type="term" value="F:serine-type endopeptidase inhibitor activity"/>
    <property type="evidence" value="ECO:0007669"/>
    <property type="project" value="UniProtKB-KW"/>
</dbReference>
<dbReference type="InterPro" id="IPR020901">
    <property type="entry name" value="Prtase_inh_Kunz-CS"/>
</dbReference>